<dbReference type="EMBL" id="JABFCR010000036">
    <property type="protein sequence ID" value="NNU34214.1"/>
    <property type="molecule type" value="Genomic_DNA"/>
</dbReference>
<protein>
    <submittedName>
        <fullName evidence="2">Uncharacterized protein</fullName>
    </submittedName>
</protein>
<feature type="region of interest" description="Disordered" evidence="1">
    <location>
        <begin position="225"/>
        <end position="247"/>
    </location>
</feature>
<dbReference type="Proteomes" id="UP000566071">
    <property type="component" value="Unassembled WGS sequence"/>
</dbReference>
<sequence>MTLVLTAPANWQFQAGAGAATGAGNISVSSTVVTGTTITITYTAGANLTGNKITISGLLVQATAQTVLASANIVRSATSTGSIAGVSGSTNFGSLSQIGGAYVKLQLLLPGETAAPATVSGKTGTPNTPVAGTQFNVIVNAVDANWNVTASTNTIAITASNLNVTLPANAALVAGTKIFAVTLKTAGVAQTITATDNISTLTATSPSVTPNAGAFNKMQILLPGESAAPNNAGENRHAGSPGSRHII</sequence>
<organism evidence="2 3">
    <name type="scientific">Mucilaginibacter humi</name>
    <dbReference type="NCBI Taxonomy" id="2732510"/>
    <lineage>
        <taxon>Bacteria</taxon>
        <taxon>Pseudomonadati</taxon>
        <taxon>Bacteroidota</taxon>
        <taxon>Sphingobacteriia</taxon>
        <taxon>Sphingobacteriales</taxon>
        <taxon>Sphingobacteriaceae</taxon>
        <taxon>Mucilaginibacter</taxon>
    </lineage>
</organism>
<dbReference type="RefSeq" id="WP_175269899.1">
    <property type="nucleotide sequence ID" value="NZ_JABFCR010000036.1"/>
</dbReference>
<evidence type="ECO:0000313" key="3">
    <source>
        <dbReference type="Proteomes" id="UP000566071"/>
    </source>
</evidence>
<gene>
    <name evidence="2" type="ORF">HK413_08755</name>
</gene>
<comment type="caution">
    <text evidence="2">The sequence shown here is derived from an EMBL/GenBank/DDBJ whole genome shotgun (WGS) entry which is preliminary data.</text>
</comment>
<keyword evidence="3" id="KW-1185">Reference proteome</keyword>
<reference evidence="2 3" key="1">
    <citation type="submission" date="2020-05" db="EMBL/GenBank/DDBJ databases">
        <authorList>
            <person name="Khan S.A."/>
            <person name="Jeon C.O."/>
            <person name="Chun B.H."/>
        </authorList>
    </citation>
    <scope>NUCLEOTIDE SEQUENCE [LARGE SCALE GENOMIC DNA]</scope>
    <source>
        <strain evidence="2 3">S1162</strain>
    </source>
</reference>
<accession>A0ABX1W2Y3</accession>
<evidence type="ECO:0000256" key="1">
    <source>
        <dbReference type="SAM" id="MobiDB-lite"/>
    </source>
</evidence>
<proteinExistence type="predicted"/>
<name>A0ABX1W2Y3_9SPHI</name>
<evidence type="ECO:0000313" key="2">
    <source>
        <dbReference type="EMBL" id="NNU34214.1"/>
    </source>
</evidence>